<accession>A0A5P9NFJ3</accession>
<dbReference type="KEGG" id="halc:EY643_02240"/>
<dbReference type="AlphaFoldDB" id="A0A5P9NFJ3"/>
<dbReference type="OrthoDB" id="5740793at2"/>
<gene>
    <name evidence="1" type="ORF">EY643_02240</name>
</gene>
<reference evidence="1 2" key="1">
    <citation type="submission" date="2019-02" db="EMBL/GenBank/DDBJ databases">
        <authorList>
            <person name="Li S.-H."/>
        </authorList>
    </citation>
    <scope>NUCLEOTIDE SEQUENCE [LARGE SCALE GENOMIC DNA]</scope>
    <source>
        <strain evidence="1 2">IMCC14385</strain>
    </source>
</reference>
<protein>
    <submittedName>
        <fullName evidence="1">Uncharacterized protein</fullName>
    </submittedName>
</protein>
<dbReference type="RefSeq" id="WP_152660675.1">
    <property type="nucleotide sequence ID" value="NZ_CP036422.1"/>
</dbReference>
<name>A0A5P9NFJ3_9GAMM</name>
<sequence length="108" mass="12171">MKRSNKHQDGSCISEMAIVDTFTKLIFGEEDRYTHRELRIIQAFRAVDTNVVLDSHRDMGAYLRALGVQEMIRLVTRVQGQLVDGEPVMAEVAAMEQASKGALGRRVH</sequence>
<evidence type="ECO:0000313" key="2">
    <source>
        <dbReference type="Proteomes" id="UP000326287"/>
    </source>
</evidence>
<proteinExistence type="predicted"/>
<organism evidence="1 2">
    <name type="scientific">Halioglobus maricola</name>
    <dbReference type="NCBI Taxonomy" id="2601894"/>
    <lineage>
        <taxon>Bacteria</taxon>
        <taxon>Pseudomonadati</taxon>
        <taxon>Pseudomonadota</taxon>
        <taxon>Gammaproteobacteria</taxon>
        <taxon>Cellvibrionales</taxon>
        <taxon>Halieaceae</taxon>
        <taxon>Halioglobus</taxon>
    </lineage>
</organism>
<evidence type="ECO:0000313" key="1">
    <source>
        <dbReference type="EMBL" id="QFU74563.1"/>
    </source>
</evidence>
<dbReference type="Proteomes" id="UP000326287">
    <property type="component" value="Chromosome"/>
</dbReference>
<keyword evidence="2" id="KW-1185">Reference proteome</keyword>
<dbReference type="EMBL" id="CP036422">
    <property type="protein sequence ID" value="QFU74563.1"/>
    <property type="molecule type" value="Genomic_DNA"/>
</dbReference>